<reference evidence="1 2" key="1">
    <citation type="submission" date="2020-07" db="EMBL/GenBank/DDBJ databases">
        <title>Genomic Encyclopedia of Type Strains, Phase IV (KMG-V): Genome sequencing to study the core and pangenomes of soil and plant-associated prokaryotes.</title>
        <authorList>
            <person name="Whitman W."/>
        </authorList>
    </citation>
    <scope>NUCLEOTIDE SEQUENCE [LARGE SCALE GENOMIC DNA]</scope>
    <source>
        <strain evidence="1 2">M8UP22</strain>
    </source>
</reference>
<comment type="caution">
    <text evidence="1">The sequence shown here is derived from an EMBL/GenBank/DDBJ whole genome shotgun (WGS) entry which is preliminary data.</text>
</comment>
<evidence type="ECO:0000313" key="1">
    <source>
        <dbReference type="EMBL" id="NYF91609.1"/>
    </source>
</evidence>
<name>A0A852VK75_9BACT</name>
<dbReference type="EMBL" id="JACCCU010000003">
    <property type="protein sequence ID" value="NYF91609.1"/>
    <property type="molecule type" value="Genomic_DNA"/>
</dbReference>
<dbReference type="Proteomes" id="UP000564385">
    <property type="component" value="Unassembled WGS sequence"/>
</dbReference>
<gene>
    <name evidence="1" type="ORF">HDF08_003728</name>
</gene>
<dbReference type="AlphaFoldDB" id="A0A852VK75"/>
<organism evidence="1 2">
    <name type="scientific">Tunturiibacter lichenicola</name>
    <dbReference type="NCBI Taxonomy" id="2051959"/>
    <lineage>
        <taxon>Bacteria</taxon>
        <taxon>Pseudomonadati</taxon>
        <taxon>Acidobacteriota</taxon>
        <taxon>Terriglobia</taxon>
        <taxon>Terriglobales</taxon>
        <taxon>Acidobacteriaceae</taxon>
        <taxon>Tunturiibacter</taxon>
    </lineage>
</organism>
<accession>A0A852VK75</accession>
<protein>
    <submittedName>
        <fullName evidence="1">Uncharacterized protein</fullName>
    </submittedName>
</protein>
<proteinExistence type="predicted"/>
<sequence>MSEEDLRAELERLRAENDQLKNKSVRGLSLKVSEKGGLSLYGVGRFPVTLYKEQWRKILAMASEIEDFIVKNDSLLKTKE</sequence>
<evidence type="ECO:0000313" key="2">
    <source>
        <dbReference type="Proteomes" id="UP000564385"/>
    </source>
</evidence>